<evidence type="ECO:0000259" key="7">
    <source>
        <dbReference type="Pfam" id="PF00350"/>
    </source>
</evidence>
<dbReference type="GO" id="GO:0016020">
    <property type="term" value="C:membrane"/>
    <property type="evidence" value="ECO:0007669"/>
    <property type="project" value="UniProtKB-SubCell"/>
</dbReference>
<reference evidence="8" key="1">
    <citation type="submission" date="2022-10" db="EMBL/GenBank/DDBJ databases">
        <title>Human gut microbiome strain richness.</title>
        <authorList>
            <person name="Chen-Liaw A."/>
        </authorList>
    </citation>
    <scope>NUCLEOTIDE SEQUENCE</scope>
    <source>
        <strain evidence="8">BSD2780061687st1_G10_BSD2780061687b_171204</strain>
    </source>
</reference>
<evidence type="ECO:0000256" key="6">
    <source>
        <dbReference type="SAM" id="Coils"/>
    </source>
</evidence>
<keyword evidence="5" id="KW-0472">Membrane</keyword>
<dbReference type="AlphaFoldDB" id="A0AAW6GGP9"/>
<keyword evidence="2" id="KW-0547">Nucleotide-binding</keyword>
<evidence type="ECO:0000313" key="9">
    <source>
        <dbReference type="Proteomes" id="UP001214113"/>
    </source>
</evidence>
<dbReference type="InterPro" id="IPR027417">
    <property type="entry name" value="P-loop_NTPase"/>
</dbReference>
<evidence type="ECO:0000313" key="8">
    <source>
        <dbReference type="EMBL" id="MDC1856280.1"/>
    </source>
</evidence>
<feature type="coiled-coil region" evidence="6">
    <location>
        <begin position="713"/>
        <end position="740"/>
    </location>
</feature>
<dbReference type="PANTHER" id="PTHR10465:SF0">
    <property type="entry name" value="SARCALUMENIN"/>
    <property type="match status" value="1"/>
</dbReference>
<dbReference type="Pfam" id="PF00350">
    <property type="entry name" value="Dynamin_N"/>
    <property type="match status" value="1"/>
</dbReference>
<dbReference type="Proteomes" id="UP001214113">
    <property type="component" value="Unassembled WGS sequence"/>
</dbReference>
<dbReference type="PANTHER" id="PTHR10465">
    <property type="entry name" value="TRANSMEMBRANE GTPASE FZO1"/>
    <property type="match status" value="1"/>
</dbReference>
<protein>
    <submittedName>
        <fullName evidence="8">Dynamin family protein</fullName>
    </submittedName>
</protein>
<name>A0AAW6GGP9_BACUN</name>
<dbReference type="InterPro" id="IPR045063">
    <property type="entry name" value="Dynamin_N"/>
</dbReference>
<comment type="subcellular location">
    <subcellularLocation>
        <location evidence="1">Membrane</location>
    </subcellularLocation>
</comment>
<dbReference type="RefSeq" id="WP_272195926.1">
    <property type="nucleotide sequence ID" value="NZ_JAQNSB010000026.1"/>
</dbReference>
<dbReference type="GO" id="GO:0005525">
    <property type="term" value="F:GTP binding"/>
    <property type="evidence" value="ECO:0007669"/>
    <property type="project" value="UniProtKB-KW"/>
</dbReference>
<keyword evidence="4" id="KW-0342">GTP-binding</keyword>
<proteinExistence type="predicted"/>
<keyword evidence="6" id="KW-0175">Coiled coil</keyword>
<evidence type="ECO:0000256" key="5">
    <source>
        <dbReference type="ARBA" id="ARBA00023136"/>
    </source>
</evidence>
<dbReference type="Gene3D" id="3.40.50.300">
    <property type="entry name" value="P-loop containing nucleotide triphosphate hydrolases"/>
    <property type="match status" value="1"/>
</dbReference>
<accession>A0AAW6GGP9</accession>
<dbReference type="GO" id="GO:0003924">
    <property type="term" value="F:GTPase activity"/>
    <property type="evidence" value="ECO:0007669"/>
    <property type="project" value="InterPro"/>
</dbReference>
<organism evidence="8 9">
    <name type="scientific">Bacteroides uniformis</name>
    <dbReference type="NCBI Taxonomy" id="820"/>
    <lineage>
        <taxon>Bacteria</taxon>
        <taxon>Pseudomonadati</taxon>
        <taxon>Bacteroidota</taxon>
        <taxon>Bacteroidia</taxon>
        <taxon>Bacteroidales</taxon>
        <taxon>Bacteroidaceae</taxon>
        <taxon>Bacteroides</taxon>
    </lineage>
</organism>
<evidence type="ECO:0000256" key="3">
    <source>
        <dbReference type="ARBA" id="ARBA00022801"/>
    </source>
</evidence>
<dbReference type="InterPro" id="IPR027094">
    <property type="entry name" value="Mitofusin_fam"/>
</dbReference>
<dbReference type="SUPFAM" id="SSF52540">
    <property type="entry name" value="P-loop containing nucleoside triphosphate hydrolases"/>
    <property type="match status" value="1"/>
</dbReference>
<evidence type="ECO:0000256" key="1">
    <source>
        <dbReference type="ARBA" id="ARBA00004370"/>
    </source>
</evidence>
<gene>
    <name evidence="8" type="ORF">POZ22_16045</name>
</gene>
<evidence type="ECO:0000256" key="2">
    <source>
        <dbReference type="ARBA" id="ARBA00022741"/>
    </source>
</evidence>
<sequence length="745" mass="84727">MNPIKLQESLTDAIAHLDTPSDIPVVRKAYDNVKEVLRTYKSGVRKVLDDNSLLCIGVVGQMKAGKSSFLNSLLFDGDTVLPIAATPMTAGLTTLQYTTDKNILEICYYSKDDWEVIKNEANVYSELRSQLLEDNPLLKGKEKQIMAEMKKISTAAQQSSYELVENLTPEASVKIGQSPMRIEFEDINNLQSMMKDLVGARGKFTSVVSILHIFLNDKRLKGLRIVDTPGVNDPVVSREIRTLEFLHECHGVFMLSRAEHFFGDDDKRFMDERLSTVGISAILMIGSQFDTVLRNPQYVGRDLKSAVNDARKSLSGIFKSRRQMLRPETSSVFCACIFSSGMAKGVLIKLKKVSFDEQKADLDKDEAKFIEDLRGQYPSDFSDVTSTEKSLQLLADFESIEEVIINDFRKQKKTLILQKLTNYLKEQENVLNQVLNSACEKIKSELDFVNSTDLDQLKSQVTILSNATDSMVKPLKTTIESYAKKLEKRLIDIEQHDLQTVYVDCKKVKTSISSISYTRISTILSRKKNCSVCVDIINRESTKEEQEQAMEKYRITLDKKWRDMFIKFQEEMLQKMVEKTSQLESSLSNCTLTLANILDKTFNVELEGCETLKLADKHNEHIREMRNYVNDNIHTSFNNSFGKISESDADEKIHNQSKEKLDNIVKGLSSRDTAYMDDLKNIARNQKKEVISILNKFRGSIASSLEEGISSILEEKTSQLDNKQKTIDELQKGLERLTSIQIKYQ</sequence>
<comment type="caution">
    <text evidence="8">The sequence shown here is derived from an EMBL/GenBank/DDBJ whole genome shotgun (WGS) entry which is preliminary data.</text>
</comment>
<dbReference type="EMBL" id="JAQNSB010000026">
    <property type="protein sequence ID" value="MDC1856280.1"/>
    <property type="molecule type" value="Genomic_DNA"/>
</dbReference>
<evidence type="ECO:0000256" key="4">
    <source>
        <dbReference type="ARBA" id="ARBA00023134"/>
    </source>
</evidence>
<feature type="domain" description="Dynamin N-terminal" evidence="7">
    <location>
        <begin position="56"/>
        <end position="279"/>
    </location>
</feature>
<keyword evidence="3" id="KW-0378">Hydrolase</keyword>